<keyword evidence="2" id="KW-0472">Membrane</keyword>
<dbReference type="Pfam" id="PF13413">
    <property type="entry name" value="HTH_25"/>
    <property type="match status" value="1"/>
</dbReference>
<organism evidence="4 5">
    <name type="scientific">candidate division WWE3 bacterium CG22_combo_CG10-13_8_21_14_all_39_12</name>
    <dbReference type="NCBI Taxonomy" id="1975094"/>
    <lineage>
        <taxon>Bacteria</taxon>
        <taxon>Katanobacteria</taxon>
    </lineage>
</organism>
<dbReference type="InterPro" id="IPR050400">
    <property type="entry name" value="Bact_Cytoskel_RodZ"/>
</dbReference>
<accession>A0A2H0BFB2</accession>
<dbReference type="InterPro" id="IPR013783">
    <property type="entry name" value="Ig-like_fold"/>
</dbReference>
<evidence type="ECO:0000259" key="3">
    <source>
        <dbReference type="PROSITE" id="PS50943"/>
    </source>
</evidence>
<dbReference type="CDD" id="cd00093">
    <property type="entry name" value="HTH_XRE"/>
    <property type="match status" value="1"/>
</dbReference>
<name>A0A2H0BFB2_UNCKA</name>
<dbReference type="GO" id="GO:0003677">
    <property type="term" value="F:DNA binding"/>
    <property type="evidence" value="ECO:0007669"/>
    <property type="project" value="InterPro"/>
</dbReference>
<dbReference type="InterPro" id="IPR001387">
    <property type="entry name" value="Cro/C1-type_HTH"/>
</dbReference>
<evidence type="ECO:0000313" key="4">
    <source>
        <dbReference type="EMBL" id="PIP56259.1"/>
    </source>
</evidence>
<feature type="compositionally biased region" description="Polar residues" evidence="1">
    <location>
        <begin position="213"/>
        <end position="231"/>
    </location>
</feature>
<dbReference type="Gene3D" id="2.60.40.10">
    <property type="entry name" value="Immunoglobulins"/>
    <property type="match status" value="1"/>
</dbReference>
<evidence type="ECO:0000313" key="5">
    <source>
        <dbReference type="Proteomes" id="UP000228495"/>
    </source>
</evidence>
<feature type="transmembrane region" description="Helical" evidence="2">
    <location>
        <begin position="94"/>
        <end position="119"/>
    </location>
</feature>
<feature type="region of interest" description="Disordered" evidence="1">
    <location>
        <begin position="212"/>
        <end position="231"/>
    </location>
</feature>
<dbReference type="EMBL" id="PCSU01000068">
    <property type="protein sequence ID" value="PIP56259.1"/>
    <property type="molecule type" value="Genomic_DNA"/>
</dbReference>
<dbReference type="SUPFAM" id="SSF47413">
    <property type="entry name" value="lambda repressor-like DNA-binding domains"/>
    <property type="match status" value="1"/>
</dbReference>
<comment type="caution">
    <text evidence="4">The sequence shown here is derived from an EMBL/GenBank/DDBJ whole genome shotgun (WGS) entry which is preliminary data.</text>
</comment>
<dbReference type="AlphaFoldDB" id="A0A2H0BFB2"/>
<evidence type="ECO:0000256" key="1">
    <source>
        <dbReference type="SAM" id="MobiDB-lite"/>
    </source>
</evidence>
<reference evidence="4 5" key="1">
    <citation type="submission" date="2017-09" db="EMBL/GenBank/DDBJ databases">
        <title>Depth-based differentiation of microbial function through sediment-hosted aquifers and enrichment of novel symbionts in the deep terrestrial subsurface.</title>
        <authorList>
            <person name="Probst A.J."/>
            <person name="Ladd B."/>
            <person name="Jarett J.K."/>
            <person name="Geller-Mcgrath D.E."/>
            <person name="Sieber C.M."/>
            <person name="Emerson J.B."/>
            <person name="Anantharaman K."/>
            <person name="Thomas B.C."/>
            <person name="Malmstrom R."/>
            <person name="Stieglmeier M."/>
            <person name="Klingl A."/>
            <person name="Woyke T."/>
            <person name="Ryan C.M."/>
            <person name="Banfield J.F."/>
        </authorList>
    </citation>
    <scope>NUCLEOTIDE SEQUENCE [LARGE SCALE GENOMIC DNA]</scope>
    <source>
        <strain evidence="4">CG22_combo_CG10-13_8_21_14_all_39_12</strain>
    </source>
</reference>
<feature type="domain" description="HTH cro/C1-type" evidence="3">
    <location>
        <begin position="8"/>
        <end position="68"/>
    </location>
</feature>
<dbReference type="Proteomes" id="UP000228495">
    <property type="component" value="Unassembled WGS sequence"/>
</dbReference>
<protein>
    <recommendedName>
        <fullName evidence="3">HTH cro/C1-type domain-containing protein</fullName>
    </recommendedName>
</protein>
<proteinExistence type="predicted"/>
<dbReference type="PANTHER" id="PTHR34475:SF1">
    <property type="entry name" value="CYTOSKELETON PROTEIN RODZ"/>
    <property type="match status" value="1"/>
</dbReference>
<dbReference type="PROSITE" id="PS50943">
    <property type="entry name" value="HTH_CROC1"/>
    <property type="match status" value="1"/>
</dbReference>
<evidence type="ECO:0000256" key="2">
    <source>
        <dbReference type="SAM" id="Phobius"/>
    </source>
</evidence>
<dbReference type="SMART" id="SM00530">
    <property type="entry name" value="HTH_XRE"/>
    <property type="match status" value="1"/>
</dbReference>
<dbReference type="Gene3D" id="1.10.260.40">
    <property type="entry name" value="lambda repressor-like DNA-binding domains"/>
    <property type="match status" value="1"/>
</dbReference>
<gene>
    <name evidence="4" type="ORF">COX05_03935</name>
</gene>
<sequence>MKRVGDILKEKRLEQGKTLEDLSKITKIRKYFLSAIEDGRYEDLPDMVYVKGFIQSYSQALGLDPEKVLPFYRREFAEEQKEYKETKELTSKPLITITFGKVFAVIVAVGLTIFLGILFTQYKQFSNAPILIVDSPSDQFSTEQKKISVFGTTDSGNIVTINGEEVRLSASGNFELSYTLEDGLNKIIISVENKLGKKTEITRTVEKVVLAPENNTPVSSPEIDPSNTPQP</sequence>
<dbReference type="Pfam" id="PF09136">
    <property type="entry name" value="Glucodextran_B"/>
    <property type="match status" value="1"/>
</dbReference>
<dbReference type="PANTHER" id="PTHR34475">
    <property type="match status" value="1"/>
</dbReference>
<dbReference type="InterPro" id="IPR010982">
    <property type="entry name" value="Lambda_DNA-bd_dom_sf"/>
</dbReference>
<keyword evidence="2" id="KW-0812">Transmembrane</keyword>
<keyword evidence="2" id="KW-1133">Transmembrane helix</keyword>